<gene>
    <name evidence="2" type="ORF">AWB72_01013</name>
</gene>
<sequence length="54" mass="6363">MMDLSGILIGVAIMAALGIVLFAHDWRTGHRRDEPMHTGARRQSLRDWWMRHRH</sequence>
<accession>A0A658QSP1</accession>
<evidence type="ECO:0000313" key="2">
    <source>
        <dbReference type="EMBL" id="SAL16831.1"/>
    </source>
</evidence>
<keyword evidence="1" id="KW-0472">Membrane</keyword>
<dbReference type="AlphaFoldDB" id="A0A658QSP1"/>
<keyword evidence="1" id="KW-1133">Transmembrane helix</keyword>
<evidence type="ECO:0000256" key="1">
    <source>
        <dbReference type="SAM" id="Phobius"/>
    </source>
</evidence>
<proteinExistence type="predicted"/>
<feature type="transmembrane region" description="Helical" evidence="1">
    <location>
        <begin position="6"/>
        <end position="23"/>
    </location>
</feature>
<evidence type="ECO:0000313" key="3">
    <source>
        <dbReference type="Proteomes" id="UP000198263"/>
    </source>
</evidence>
<keyword evidence="1" id="KW-0812">Transmembrane</keyword>
<comment type="caution">
    <text evidence="2">The sequence shown here is derived from an EMBL/GenBank/DDBJ whole genome shotgun (WGS) entry which is preliminary data.</text>
</comment>
<name>A0A658QSP1_9BURK</name>
<organism evidence="2 3">
    <name type="scientific">Caballeronia concitans</name>
    <dbReference type="NCBI Taxonomy" id="1777133"/>
    <lineage>
        <taxon>Bacteria</taxon>
        <taxon>Pseudomonadati</taxon>
        <taxon>Pseudomonadota</taxon>
        <taxon>Betaproteobacteria</taxon>
        <taxon>Burkholderiales</taxon>
        <taxon>Burkholderiaceae</taxon>
        <taxon>Caballeronia</taxon>
    </lineage>
</organism>
<reference evidence="2 3" key="1">
    <citation type="submission" date="2016-01" db="EMBL/GenBank/DDBJ databases">
        <authorList>
            <person name="Peeters C."/>
        </authorList>
    </citation>
    <scope>NUCLEOTIDE SEQUENCE [LARGE SCALE GENOMIC DNA]</scope>
    <source>
        <strain evidence="2">LMG 29315</strain>
    </source>
</reference>
<dbReference type="OrthoDB" id="9133744at2"/>
<keyword evidence="3" id="KW-1185">Reference proteome</keyword>
<dbReference type="Proteomes" id="UP000198263">
    <property type="component" value="Unassembled WGS sequence"/>
</dbReference>
<dbReference type="RefSeq" id="WP_159459342.1">
    <property type="nucleotide sequence ID" value="NZ_FCNV02000001.1"/>
</dbReference>
<protein>
    <submittedName>
        <fullName evidence="2">Uncharacterized protein</fullName>
    </submittedName>
</protein>
<dbReference type="EMBL" id="FCNV02000001">
    <property type="protein sequence ID" value="SAL16831.1"/>
    <property type="molecule type" value="Genomic_DNA"/>
</dbReference>